<dbReference type="EMBL" id="RJVU01015140">
    <property type="protein sequence ID" value="ROL52619.1"/>
    <property type="molecule type" value="Genomic_DNA"/>
</dbReference>
<evidence type="ECO:0000256" key="1">
    <source>
        <dbReference type="ARBA" id="ARBA00008535"/>
    </source>
</evidence>
<dbReference type="InterPro" id="IPR045058">
    <property type="entry name" value="GIMA/IAN/Toc"/>
</dbReference>
<evidence type="ECO:0000256" key="4">
    <source>
        <dbReference type="SAM" id="Phobius"/>
    </source>
</evidence>
<name>A0A3N0Z264_ANAGA</name>
<feature type="domain" description="AIG1-type G" evidence="5">
    <location>
        <begin position="32"/>
        <end position="228"/>
    </location>
</feature>
<protein>
    <submittedName>
        <fullName evidence="6">GTPase IMAP family member 5</fullName>
    </submittedName>
</protein>
<feature type="transmembrane region" description="Helical" evidence="4">
    <location>
        <begin position="284"/>
        <end position="302"/>
    </location>
</feature>
<dbReference type="Pfam" id="PF04548">
    <property type="entry name" value="AIG1"/>
    <property type="match status" value="1"/>
</dbReference>
<sequence>MAVSWSVDEEQTFLSLVAEERIHGSRDQVQLPLAIRVFLLGSKHSGKTSSACCILGNDGQEPDSQKPIRGTVMFNETKVEIIDSPGWTSEYPDIAEFSRKLLHDWITGSASGICIFLLVVNASSSFTLKNLKAAQDHLRVLGGKAWNSTIVLFTNGDWLGDVSMERYIESEGDALQALVEKCGNRYQVFNNKIKDNSTQVTELMQKIEEMVLEKMLNSAENQGNIQRPLVHDGLRFRGRIQIGEAQMTLLRSSTNIHYGELSFFFFHYFSSVYYLSLFSPLKKIVYIIVALFQTIASLYLSIRTYTL</sequence>
<evidence type="ECO:0000256" key="2">
    <source>
        <dbReference type="ARBA" id="ARBA00022741"/>
    </source>
</evidence>
<dbReference type="PANTHER" id="PTHR10903:SF107">
    <property type="entry name" value="GTPASE IMAP FAMILY MEMBER 4-LIKE-RELATED"/>
    <property type="match status" value="1"/>
</dbReference>
<keyword evidence="4" id="KW-1133">Transmembrane helix</keyword>
<organism evidence="6 7">
    <name type="scientific">Anabarilius grahami</name>
    <name type="common">Kanglang fish</name>
    <name type="synonym">Barilius grahami</name>
    <dbReference type="NCBI Taxonomy" id="495550"/>
    <lineage>
        <taxon>Eukaryota</taxon>
        <taxon>Metazoa</taxon>
        <taxon>Chordata</taxon>
        <taxon>Craniata</taxon>
        <taxon>Vertebrata</taxon>
        <taxon>Euteleostomi</taxon>
        <taxon>Actinopterygii</taxon>
        <taxon>Neopterygii</taxon>
        <taxon>Teleostei</taxon>
        <taxon>Ostariophysi</taxon>
        <taxon>Cypriniformes</taxon>
        <taxon>Xenocyprididae</taxon>
        <taxon>Xenocypridinae</taxon>
        <taxon>Xenocypridinae incertae sedis</taxon>
        <taxon>Anabarilius</taxon>
    </lineage>
</organism>
<evidence type="ECO:0000313" key="7">
    <source>
        <dbReference type="Proteomes" id="UP000281406"/>
    </source>
</evidence>
<dbReference type="OrthoDB" id="9982588at2759"/>
<feature type="transmembrane region" description="Helical" evidence="4">
    <location>
        <begin position="256"/>
        <end position="277"/>
    </location>
</feature>
<dbReference type="InterPro" id="IPR027417">
    <property type="entry name" value="P-loop_NTPase"/>
</dbReference>
<keyword evidence="4" id="KW-0812">Transmembrane</keyword>
<accession>A0A3N0Z264</accession>
<evidence type="ECO:0000259" key="5">
    <source>
        <dbReference type="PROSITE" id="PS51720"/>
    </source>
</evidence>
<dbReference type="Proteomes" id="UP000281406">
    <property type="component" value="Unassembled WGS sequence"/>
</dbReference>
<evidence type="ECO:0000313" key="6">
    <source>
        <dbReference type="EMBL" id="ROL52619.1"/>
    </source>
</evidence>
<dbReference type="FunFam" id="3.40.50.300:FF:001809">
    <property type="entry name" value="Si:ch1073-365p7.2"/>
    <property type="match status" value="1"/>
</dbReference>
<keyword evidence="3" id="KW-0342">GTP-binding</keyword>
<comment type="caution">
    <text evidence="6">The sequence shown here is derived from an EMBL/GenBank/DDBJ whole genome shotgun (WGS) entry which is preliminary data.</text>
</comment>
<dbReference type="PROSITE" id="PS51720">
    <property type="entry name" value="G_AIG1"/>
    <property type="match status" value="1"/>
</dbReference>
<keyword evidence="7" id="KW-1185">Reference proteome</keyword>
<gene>
    <name evidence="6" type="ORF">DPX16_7355</name>
</gene>
<dbReference type="InterPro" id="IPR006703">
    <property type="entry name" value="G_AIG1"/>
</dbReference>
<dbReference type="PANTHER" id="PTHR10903">
    <property type="entry name" value="GTPASE, IMAP FAMILY MEMBER-RELATED"/>
    <property type="match status" value="1"/>
</dbReference>
<comment type="similarity">
    <text evidence="1">Belongs to the TRAFAC class TrmE-Era-EngA-EngB-Septin-like GTPase superfamily. AIG1/Toc34/Toc159-like paraseptin GTPase family. IAN subfamily.</text>
</comment>
<evidence type="ECO:0000256" key="3">
    <source>
        <dbReference type="ARBA" id="ARBA00023134"/>
    </source>
</evidence>
<proteinExistence type="inferred from homology"/>
<keyword evidence="4" id="KW-0472">Membrane</keyword>
<dbReference type="AlphaFoldDB" id="A0A3N0Z264"/>
<keyword evidence="2" id="KW-0547">Nucleotide-binding</keyword>
<dbReference type="Gene3D" id="3.40.50.300">
    <property type="entry name" value="P-loop containing nucleotide triphosphate hydrolases"/>
    <property type="match status" value="1"/>
</dbReference>
<dbReference type="GO" id="GO:0005525">
    <property type="term" value="F:GTP binding"/>
    <property type="evidence" value="ECO:0007669"/>
    <property type="project" value="UniProtKB-KW"/>
</dbReference>
<reference evidence="6 7" key="1">
    <citation type="submission" date="2018-10" db="EMBL/GenBank/DDBJ databases">
        <title>Genome assembly for a Yunnan-Guizhou Plateau 3E fish, Anabarilius grahami (Regan), and its evolutionary and genetic applications.</title>
        <authorList>
            <person name="Jiang W."/>
        </authorList>
    </citation>
    <scope>NUCLEOTIDE SEQUENCE [LARGE SCALE GENOMIC DNA]</scope>
    <source>
        <strain evidence="6">AG-KIZ</strain>
        <tissue evidence="6">Muscle</tissue>
    </source>
</reference>
<dbReference type="SUPFAM" id="SSF52540">
    <property type="entry name" value="P-loop containing nucleoside triphosphate hydrolases"/>
    <property type="match status" value="1"/>
</dbReference>